<gene>
    <name evidence="2" type="ORF">MRATA1EN1_LOCUS6934</name>
</gene>
<organism evidence="2 3">
    <name type="scientific">Rangifer tarandus platyrhynchus</name>
    <name type="common">Svalbard reindeer</name>
    <dbReference type="NCBI Taxonomy" id="3082113"/>
    <lineage>
        <taxon>Eukaryota</taxon>
        <taxon>Metazoa</taxon>
        <taxon>Chordata</taxon>
        <taxon>Craniata</taxon>
        <taxon>Vertebrata</taxon>
        <taxon>Euteleostomi</taxon>
        <taxon>Mammalia</taxon>
        <taxon>Eutheria</taxon>
        <taxon>Laurasiatheria</taxon>
        <taxon>Artiodactyla</taxon>
        <taxon>Ruminantia</taxon>
        <taxon>Pecora</taxon>
        <taxon>Cervidae</taxon>
        <taxon>Odocoileinae</taxon>
        <taxon>Rangifer</taxon>
    </lineage>
</organism>
<reference evidence="2" key="1">
    <citation type="submission" date="2023-04" db="EMBL/GenBank/DDBJ databases">
        <authorList>
            <consortium name="ELIXIR-Norway"/>
        </authorList>
    </citation>
    <scope>NUCLEOTIDE SEQUENCE [LARGE SCALE GENOMIC DNA]</scope>
</reference>
<evidence type="ECO:0000256" key="1">
    <source>
        <dbReference type="SAM" id="MobiDB-lite"/>
    </source>
</evidence>
<feature type="region of interest" description="Disordered" evidence="1">
    <location>
        <begin position="205"/>
        <end position="249"/>
    </location>
</feature>
<proteinExistence type="predicted"/>
<keyword evidence="3" id="KW-1185">Reference proteome</keyword>
<accession>A0ABN8Y8T3</accession>
<evidence type="ECO:0000313" key="3">
    <source>
        <dbReference type="Proteomes" id="UP001176941"/>
    </source>
</evidence>
<feature type="compositionally biased region" description="Basic and acidic residues" evidence="1">
    <location>
        <begin position="133"/>
        <end position="143"/>
    </location>
</feature>
<evidence type="ECO:0000313" key="2">
    <source>
        <dbReference type="EMBL" id="CAI9157972.1"/>
    </source>
</evidence>
<feature type="compositionally biased region" description="Pro residues" evidence="1">
    <location>
        <begin position="150"/>
        <end position="164"/>
    </location>
</feature>
<feature type="region of interest" description="Disordered" evidence="1">
    <location>
        <begin position="133"/>
        <end position="164"/>
    </location>
</feature>
<name>A0ABN8Y8T3_RANTA</name>
<dbReference type="EMBL" id="OX459952">
    <property type="protein sequence ID" value="CAI9157972.1"/>
    <property type="molecule type" value="Genomic_DNA"/>
</dbReference>
<sequence length="249" mass="27035">MSAVELMWILRRSSAHLLVVSPFVRRTKTLAPTKPEKLGHLSQPSQVTLGRSRLLASRVETLPRNPYLRLRAAIIKRKKLRIDVYVIGQADPSRAVLPLPSSSSRPPSAASGTELEATVWFLIGKGQRCVRELGKGRRRERADPSAGLGLPPPPRRGLRVPPPPRPGKFFGTSGEVRLRSPFKAVLKLVLRGRIREWAPAVRMNPSLQGQGQGQGAGAGRGRVPGGVARGLLLGDDARSDGPRCESTGR</sequence>
<feature type="compositionally biased region" description="Basic and acidic residues" evidence="1">
    <location>
        <begin position="235"/>
        <end position="249"/>
    </location>
</feature>
<feature type="compositionally biased region" description="Gly residues" evidence="1">
    <location>
        <begin position="210"/>
        <end position="228"/>
    </location>
</feature>
<dbReference type="Proteomes" id="UP001176941">
    <property type="component" value="Chromosome 16"/>
</dbReference>
<protein>
    <submittedName>
        <fullName evidence="2">Uncharacterized protein</fullName>
    </submittedName>
</protein>